<evidence type="ECO:0000256" key="1">
    <source>
        <dbReference type="SAM" id="Phobius"/>
    </source>
</evidence>
<keyword evidence="1" id="KW-0472">Membrane</keyword>
<evidence type="ECO:0000313" key="2">
    <source>
        <dbReference type="EMBL" id="WNO53745.1"/>
    </source>
</evidence>
<feature type="transmembrane region" description="Helical" evidence="1">
    <location>
        <begin position="43"/>
        <end position="60"/>
    </location>
</feature>
<keyword evidence="3" id="KW-1185">Reference proteome</keyword>
<feature type="transmembrane region" description="Helical" evidence="1">
    <location>
        <begin position="66"/>
        <end position="86"/>
    </location>
</feature>
<feature type="transmembrane region" description="Helical" evidence="1">
    <location>
        <begin position="194"/>
        <end position="214"/>
    </location>
</feature>
<reference evidence="2 3" key="1">
    <citation type="submission" date="2023-09" db="EMBL/GenBank/DDBJ databases">
        <authorList>
            <person name="Rey-Velasco X."/>
        </authorList>
    </citation>
    <scope>NUCLEOTIDE SEQUENCE [LARGE SCALE GENOMIC DNA]</scope>
    <source>
        <strain evidence="2 3">W311</strain>
    </source>
</reference>
<dbReference type="EMBL" id="CP135076">
    <property type="protein sequence ID" value="WNO53745.1"/>
    <property type="molecule type" value="Genomic_DNA"/>
</dbReference>
<dbReference type="RefSeq" id="WP_313915494.1">
    <property type="nucleotide sequence ID" value="NZ_CP135076.1"/>
</dbReference>
<dbReference type="PANTHER" id="PTHR20992:SF9">
    <property type="entry name" value="AT15442P-RELATED"/>
    <property type="match status" value="1"/>
</dbReference>
<dbReference type="PANTHER" id="PTHR20992">
    <property type="entry name" value="AT15442P-RELATED"/>
    <property type="match status" value="1"/>
</dbReference>
<keyword evidence="1" id="KW-0812">Transmembrane</keyword>
<gene>
    <name evidence="2" type="ORF">RPR59_00300</name>
</gene>
<feature type="transmembrane region" description="Helical" evidence="1">
    <location>
        <begin position="98"/>
        <end position="116"/>
    </location>
</feature>
<sequence>MTAPALLQQNPIVVWWHDHIVATVDHVRVLDRVRGESGWSGRYAFMTLMSAGIAVLGLLLSSPAVVIGAMLISPLMGPIIGLGFGLATFDSAEIRESAVALALGVVLAVIFCALIVLMSPLQNVTEEIAARTQPNLFDLLVALFSALAGSYAMVRGREGTIVGVAIATALMPPLAVMGYGLATLNWTVFTGSTILFFTNLMTIALAAAGMARLYGFGSDLSPQHTILQTVLMVATLIAFAVPLGLSLRQIAWEATAQRDVRDVVASQFGDDSRISQIDVKYDPIRVDATVLTPQFESDAERDAQTTLTRLFGEPVTVTLEQYRVSTGAAAEAQQIAAAQANARRQAADQAAAQLVRQLALVAGVEPGSVLLDRDHRRAVVNAQPLPDTGLAAYRALEARVAKVASDWSVEVVPPAAPLPEIGFTEPPKQEAQSEQESANVLSDAGEQALQLVIWAGRRVKAPIGVSGPDAHVGTVVTTLTRAGVSAHRVDGPGGSDGAVTLRWLAPDDE</sequence>
<name>A0ABZ0B8Y5_9SPHN</name>
<dbReference type="Pfam" id="PF04087">
    <property type="entry name" value="DUF389"/>
    <property type="match status" value="1"/>
</dbReference>
<dbReference type="Proteomes" id="UP001302249">
    <property type="component" value="Chromosome"/>
</dbReference>
<organism evidence="2 3">
    <name type="scientific">Stakelama saccharophila</name>
    <dbReference type="NCBI Taxonomy" id="3075605"/>
    <lineage>
        <taxon>Bacteria</taxon>
        <taxon>Pseudomonadati</taxon>
        <taxon>Pseudomonadota</taxon>
        <taxon>Alphaproteobacteria</taxon>
        <taxon>Sphingomonadales</taxon>
        <taxon>Sphingomonadaceae</taxon>
        <taxon>Stakelama</taxon>
    </lineage>
</organism>
<proteinExistence type="predicted"/>
<feature type="transmembrane region" description="Helical" evidence="1">
    <location>
        <begin position="161"/>
        <end position="182"/>
    </location>
</feature>
<dbReference type="InterPro" id="IPR005240">
    <property type="entry name" value="DUF389"/>
</dbReference>
<feature type="transmembrane region" description="Helical" evidence="1">
    <location>
        <begin position="226"/>
        <end position="245"/>
    </location>
</feature>
<protein>
    <submittedName>
        <fullName evidence="2">DUF389 domain-containing protein</fullName>
    </submittedName>
</protein>
<accession>A0ABZ0B8Y5</accession>
<evidence type="ECO:0000313" key="3">
    <source>
        <dbReference type="Proteomes" id="UP001302249"/>
    </source>
</evidence>
<keyword evidence="1" id="KW-1133">Transmembrane helix</keyword>